<proteinExistence type="predicted"/>
<reference evidence="1 2" key="1">
    <citation type="journal article" date="2020" name="Phytopathology">
        <title>Genome Sequence Resources of Colletotrichum truncatum, C. plurivorum, C. musicola, and C. sojae: Four Species Pathogenic to Soybean (Glycine max).</title>
        <authorList>
            <person name="Rogerio F."/>
            <person name="Boufleur T.R."/>
            <person name="Ciampi-Guillardi M."/>
            <person name="Sukno S.A."/>
            <person name="Thon M.R."/>
            <person name="Massola Junior N.S."/>
            <person name="Baroncelli R."/>
        </authorList>
    </citation>
    <scope>NUCLEOTIDE SEQUENCE [LARGE SCALE GENOMIC DNA]</scope>
    <source>
        <strain evidence="1 2">CMES1059</strain>
    </source>
</reference>
<dbReference type="Proteomes" id="UP000805649">
    <property type="component" value="Unassembled WGS sequence"/>
</dbReference>
<organism evidence="1 2">
    <name type="scientific">Colletotrichum truncatum</name>
    <name type="common">Anthracnose fungus</name>
    <name type="synonym">Colletotrichum capsici</name>
    <dbReference type="NCBI Taxonomy" id="5467"/>
    <lineage>
        <taxon>Eukaryota</taxon>
        <taxon>Fungi</taxon>
        <taxon>Dikarya</taxon>
        <taxon>Ascomycota</taxon>
        <taxon>Pezizomycotina</taxon>
        <taxon>Sordariomycetes</taxon>
        <taxon>Hypocreomycetidae</taxon>
        <taxon>Glomerellales</taxon>
        <taxon>Glomerellaceae</taxon>
        <taxon>Colletotrichum</taxon>
        <taxon>Colletotrichum truncatum species complex</taxon>
    </lineage>
</organism>
<sequence>MHFLLYLSAIFVLTQNALAVNQFRRPAAEGPTGDYSENPVYEVGKDITFLWDTDFDMIDLVVWSDASDKLKTSLYKRITTNLSSKAFTWRPSFDGFPAESMTLGVFYLTFYQAGTTKQAAQSHYFNITQSATAAVASSSVEPSSTTPTSTNTAVSGSSTSATPASSPTATSTKTVSQSASEGLGAGAAAGIAVGATLGTILIVCAVGIVTWKRYQGRKRLGVQDRMSRGSLAWDNGYPAQYSNPAQYEHSTEWKSAMPVTPAELSNDRPAELGTGRG</sequence>
<accession>A0ACC3ZAM8</accession>
<keyword evidence="2" id="KW-1185">Reference proteome</keyword>
<evidence type="ECO:0000313" key="1">
    <source>
        <dbReference type="EMBL" id="KAL0941192.1"/>
    </source>
</evidence>
<evidence type="ECO:0000313" key="2">
    <source>
        <dbReference type="Proteomes" id="UP000805649"/>
    </source>
</evidence>
<dbReference type="EMBL" id="VUJX02000002">
    <property type="protein sequence ID" value="KAL0941192.1"/>
    <property type="molecule type" value="Genomic_DNA"/>
</dbReference>
<protein>
    <submittedName>
        <fullName evidence="1">Uncharacterized protein</fullName>
    </submittedName>
</protein>
<name>A0ACC3ZAM8_COLTU</name>
<gene>
    <name evidence="1" type="ORF">CTRU02_203955</name>
</gene>
<comment type="caution">
    <text evidence="1">The sequence shown here is derived from an EMBL/GenBank/DDBJ whole genome shotgun (WGS) entry which is preliminary data.</text>
</comment>